<evidence type="ECO:0000256" key="12">
    <source>
        <dbReference type="SAM" id="MobiDB-lite"/>
    </source>
</evidence>
<comment type="subcellular location">
    <subcellularLocation>
        <location evidence="2">Cytoplasm</location>
        <location evidence="2">Cytoskeleton</location>
        <location evidence="2">Spindle</location>
    </subcellularLocation>
    <subcellularLocation>
        <location evidence="1">Nucleus</location>
    </subcellularLocation>
</comment>
<evidence type="ECO:0000256" key="10">
    <source>
        <dbReference type="ARBA" id="ARBA00023242"/>
    </source>
</evidence>
<keyword evidence="11" id="KW-0131">Cell cycle</keyword>
<keyword evidence="9" id="KW-0206">Cytoskeleton</keyword>
<keyword evidence="6" id="KW-0493">Microtubule</keyword>
<keyword evidence="7" id="KW-0498">Mitosis</keyword>
<dbReference type="GO" id="GO:0040001">
    <property type="term" value="P:establishment of mitotic spindle localization"/>
    <property type="evidence" value="ECO:0007669"/>
    <property type="project" value="InterPro"/>
</dbReference>
<keyword evidence="5" id="KW-0132">Cell division</keyword>
<dbReference type="GO" id="GO:0005730">
    <property type="term" value="C:nucleolus"/>
    <property type="evidence" value="ECO:0007669"/>
    <property type="project" value="TreeGrafter"/>
</dbReference>
<proteinExistence type="inferred from homology"/>
<evidence type="ECO:0000256" key="8">
    <source>
        <dbReference type="ARBA" id="ARBA00023125"/>
    </source>
</evidence>
<protein>
    <submittedName>
        <fullName evidence="13">Uncharacterized protein</fullName>
    </submittedName>
</protein>
<feature type="compositionally biased region" description="Polar residues" evidence="12">
    <location>
        <begin position="139"/>
        <end position="148"/>
    </location>
</feature>
<evidence type="ECO:0000256" key="9">
    <source>
        <dbReference type="ARBA" id="ARBA00023212"/>
    </source>
</evidence>
<dbReference type="GO" id="GO:0072686">
    <property type="term" value="C:mitotic spindle"/>
    <property type="evidence" value="ECO:0007669"/>
    <property type="project" value="TreeGrafter"/>
</dbReference>
<evidence type="ECO:0000256" key="7">
    <source>
        <dbReference type="ARBA" id="ARBA00022776"/>
    </source>
</evidence>
<reference evidence="13" key="1">
    <citation type="submission" date="2022-12" db="EMBL/GenBank/DDBJ databases">
        <authorList>
            <person name="Alioto T."/>
            <person name="Alioto T."/>
            <person name="Gomez Garrido J."/>
        </authorList>
    </citation>
    <scope>NUCLEOTIDE SEQUENCE</scope>
</reference>
<dbReference type="InterPro" id="IPR026756">
    <property type="entry name" value="NuSAP"/>
</dbReference>
<dbReference type="EMBL" id="OX395126">
    <property type="protein sequence ID" value="CAI5763970.1"/>
    <property type="molecule type" value="Genomic_DNA"/>
</dbReference>
<accession>A0AA35JPX2</accession>
<evidence type="ECO:0000256" key="5">
    <source>
        <dbReference type="ARBA" id="ARBA00022618"/>
    </source>
</evidence>
<dbReference type="GO" id="GO:0005874">
    <property type="term" value="C:microtubule"/>
    <property type="evidence" value="ECO:0007669"/>
    <property type="project" value="UniProtKB-KW"/>
</dbReference>
<feature type="region of interest" description="Disordered" evidence="12">
    <location>
        <begin position="59"/>
        <end position="103"/>
    </location>
</feature>
<dbReference type="PANTHER" id="PTHR15874">
    <property type="entry name" value="NUCLEOLAR AND SPINDLE-ASSOCIATED PROTEIN 1"/>
    <property type="match status" value="1"/>
</dbReference>
<dbReference type="GO" id="GO:0000281">
    <property type="term" value="P:mitotic cytokinesis"/>
    <property type="evidence" value="ECO:0007669"/>
    <property type="project" value="InterPro"/>
</dbReference>
<dbReference type="GO" id="GO:0007076">
    <property type="term" value="P:mitotic chromosome condensation"/>
    <property type="evidence" value="ECO:0007669"/>
    <property type="project" value="TreeGrafter"/>
</dbReference>
<evidence type="ECO:0000256" key="2">
    <source>
        <dbReference type="ARBA" id="ARBA00004186"/>
    </source>
</evidence>
<keyword evidence="4" id="KW-0963">Cytoplasm</keyword>
<evidence type="ECO:0000256" key="3">
    <source>
        <dbReference type="ARBA" id="ARBA00009702"/>
    </source>
</evidence>
<evidence type="ECO:0000256" key="1">
    <source>
        <dbReference type="ARBA" id="ARBA00004123"/>
    </source>
</evidence>
<dbReference type="PANTHER" id="PTHR15874:SF1">
    <property type="entry name" value="NUCLEOLAR AND SPINDLE-ASSOCIATED PROTEIN 1"/>
    <property type="match status" value="1"/>
</dbReference>
<feature type="region of interest" description="Disordered" evidence="12">
    <location>
        <begin position="139"/>
        <end position="169"/>
    </location>
</feature>
<dbReference type="GO" id="GO:0008017">
    <property type="term" value="F:microtubule binding"/>
    <property type="evidence" value="ECO:0007669"/>
    <property type="project" value="TreeGrafter"/>
</dbReference>
<evidence type="ECO:0000256" key="4">
    <source>
        <dbReference type="ARBA" id="ARBA00022490"/>
    </source>
</evidence>
<dbReference type="AlphaFoldDB" id="A0AA35JPX2"/>
<evidence type="ECO:0000313" key="14">
    <source>
        <dbReference type="Proteomes" id="UP001178461"/>
    </source>
</evidence>
<gene>
    <name evidence="13" type="ORF">PODLI_1B040603</name>
</gene>
<evidence type="ECO:0000256" key="11">
    <source>
        <dbReference type="ARBA" id="ARBA00023306"/>
    </source>
</evidence>
<dbReference type="GO" id="GO:0003677">
    <property type="term" value="F:DNA binding"/>
    <property type="evidence" value="ECO:0007669"/>
    <property type="project" value="UniProtKB-KW"/>
</dbReference>
<dbReference type="Proteomes" id="UP001178461">
    <property type="component" value="Chromosome 1"/>
</dbReference>
<name>A0AA35JPX2_9SAUR</name>
<keyword evidence="8" id="KW-0238">DNA-binding</keyword>
<evidence type="ECO:0000256" key="6">
    <source>
        <dbReference type="ARBA" id="ARBA00022701"/>
    </source>
</evidence>
<sequence>MEAPSAQQLEALKYGELRRLAKSAGLKANLKADKLLHLLKQHFLASVKENGSMVNKRGLSTDTDELDSSQRLVNESMVTKRRRKEKYDDAQGNSEGKTELPEKEILTEVTECEEAQEVESRKMLKTSQNKCLLNSGTVENLADNSDTEAQQKEKKTRRKGGKVTCAFKL</sequence>
<evidence type="ECO:0000313" key="13">
    <source>
        <dbReference type="EMBL" id="CAI5763970.1"/>
    </source>
</evidence>
<organism evidence="13 14">
    <name type="scientific">Podarcis lilfordi</name>
    <name type="common">Lilford's wall lizard</name>
    <dbReference type="NCBI Taxonomy" id="74358"/>
    <lineage>
        <taxon>Eukaryota</taxon>
        <taxon>Metazoa</taxon>
        <taxon>Chordata</taxon>
        <taxon>Craniata</taxon>
        <taxon>Vertebrata</taxon>
        <taxon>Euteleostomi</taxon>
        <taxon>Lepidosauria</taxon>
        <taxon>Squamata</taxon>
        <taxon>Bifurcata</taxon>
        <taxon>Unidentata</taxon>
        <taxon>Episquamata</taxon>
        <taxon>Laterata</taxon>
        <taxon>Lacertibaenia</taxon>
        <taxon>Lacertidae</taxon>
        <taxon>Podarcis</taxon>
    </lineage>
</organism>
<keyword evidence="10" id="KW-0539">Nucleus</keyword>
<keyword evidence="14" id="KW-1185">Reference proteome</keyword>
<comment type="similarity">
    <text evidence="3">Belongs to the NUSAP family.</text>
</comment>